<reference evidence="3" key="1">
    <citation type="submission" date="2016-10" db="EMBL/GenBank/DDBJ databases">
        <authorList>
            <person name="Varghese N."/>
            <person name="Submissions S."/>
        </authorList>
    </citation>
    <scope>NUCLEOTIDE SEQUENCE [LARGE SCALE GENOMIC DNA]</scope>
    <source>
        <strain evidence="3">CGMCC 1.3566</strain>
    </source>
</reference>
<organism evidence="2 3">
    <name type="scientific">Salinibacillus kushneri</name>
    <dbReference type="NCBI Taxonomy" id="237682"/>
    <lineage>
        <taxon>Bacteria</taxon>
        <taxon>Bacillati</taxon>
        <taxon>Bacillota</taxon>
        <taxon>Bacilli</taxon>
        <taxon>Bacillales</taxon>
        <taxon>Bacillaceae</taxon>
        <taxon>Salinibacillus</taxon>
    </lineage>
</organism>
<evidence type="ECO:0000313" key="2">
    <source>
        <dbReference type="EMBL" id="SET01396.1"/>
    </source>
</evidence>
<gene>
    <name evidence="2" type="ORF">SAMN05421676_102343</name>
</gene>
<feature type="transmembrane region" description="Helical" evidence="1">
    <location>
        <begin position="32"/>
        <end position="51"/>
    </location>
</feature>
<keyword evidence="1" id="KW-0472">Membrane</keyword>
<accession>A0A1I0B3Y4</accession>
<evidence type="ECO:0000256" key="1">
    <source>
        <dbReference type="SAM" id="Phobius"/>
    </source>
</evidence>
<proteinExistence type="predicted"/>
<dbReference type="STRING" id="237682.SAMN05421676_102343"/>
<protein>
    <submittedName>
        <fullName evidence="2">Uncharacterized protein</fullName>
    </submittedName>
</protein>
<dbReference type="Proteomes" id="UP000199095">
    <property type="component" value="Unassembled WGS sequence"/>
</dbReference>
<keyword evidence="1" id="KW-1133">Transmembrane helix</keyword>
<evidence type="ECO:0000313" key="3">
    <source>
        <dbReference type="Proteomes" id="UP000199095"/>
    </source>
</evidence>
<dbReference type="RefSeq" id="WP_177167172.1">
    <property type="nucleotide sequence ID" value="NZ_FOHJ01000002.1"/>
</dbReference>
<sequence>MFWMSLYMLAGAAVAVWHDSTEYIYEDDTEETIYMFILLFITMLWPIFLLWKLVRKL</sequence>
<keyword evidence="1" id="KW-0812">Transmembrane</keyword>
<dbReference type="EMBL" id="FOHJ01000002">
    <property type="protein sequence ID" value="SET01396.1"/>
    <property type="molecule type" value="Genomic_DNA"/>
</dbReference>
<dbReference type="AlphaFoldDB" id="A0A1I0B3Y4"/>
<keyword evidence="3" id="KW-1185">Reference proteome</keyword>
<name>A0A1I0B3Y4_9BACI</name>